<dbReference type="PANTHER" id="PTHR48258">
    <property type="entry name" value="DUF4218 DOMAIN-CONTAINING PROTEIN-RELATED"/>
    <property type="match status" value="1"/>
</dbReference>
<gene>
    <name evidence="2" type="ORF">AXF42_Ash013983</name>
</gene>
<organism evidence="2 3">
    <name type="scientific">Apostasia shenzhenica</name>
    <dbReference type="NCBI Taxonomy" id="1088818"/>
    <lineage>
        <taxon>Eukaryota</taxon>
        <taxon>Viridiplantae</taxon>
        <taxon>Streptophyta</taxon>
        <taxon>Embryophyta</taxon>
        <taxon>Tracheophyta</taxon>
        <taxon>Spermatophyta</taxon>
        <taxon>Magnoliopsida</taxon>
        <taxon>Liliopsida</taxon>
        <taxon>Asparagales</taxon>
        <taxon>Orchidaceae</taxon>
        <taxon>Apostasioideae</taxon>
        <taxon>Apostasia</taxon>
    </lineage>
</organism>
<keyword evidence="3" id="KW-1185">Reference proteome</keyword>
<dbReference type="OrthoDB" id="684151at2759"/>
<dbReference type="AlphaFoldDB" id="A0A2I0A928"/>
<sequence>MNSGDQNFSEEIKALTRGPCKISKRYNTYYIKGYKFHTFSRDKNKKTQNYGIVNFTESGNQSYYRRITDIYDIDYYWTFRIVLFKCESANITTGMKKNEFGFNIVNFSKLVHSGERLEYEPFVFSSQVQQIFYVRSQKNSN</sequence>
<feature type="domain" description="DUF4216" evidence="1">
    <location>
        <begin position="72"/>
        <end position="140"/>
    </location>
</feature>
<protein>
    <recommendedName>
        <fullName evidence="1">DUF4216 domain-containing protein</fullName>
    </recommendedName>
</protein>
<proteinExistence type="predicted"/>
<evidence type="ECO:0000313" key="3">
    <source>
        <dbReference type="Proteomes" id="UP000236161"/>
    </source>
</evidence>
<evidence type="ECO:0000259" key="1">
    <source>
        <dbReference type="Pfam" id="PF13952"/>
    </source>
</evidence>
<dbReference type="PANTHER" id="PTHR48258:SF15">
    <property type="entry name" value="OS02G0543900 PROTEIN"/>
    <property type="match status" value="1"/>
</dbReference>
<reference evidence="2 3" key="1">
    <citation type="journal article" date="2017" name="Nature">
        <title>The Apostasia genome and the evolution of orchids.</title>
        <authorList>
            <person name="Zhang G.Q."/>
            <person name="Liu K.W."/>
            <person name="Li Z."/>
            <person name="Lohaus R."/>
            <person name="Hsiao Y.Y."/>
            <person name="Niu S.C."/>
            <person name="Wang J.Y."/>
            <person name="Lin Y.C."/>
            <person name="Xu Q."/>
            <person name="Chen L.J."/>
            <person name="Yoshida K."/>
            <person name="Fujiwara S."/>
            <person name="Wang Z.W."/>
            <person name="Zhang Y.Q."/>
            <person name="Mitsuda N."/>
            <person name="Wang M."/>
            <person name="Liu G.H."/>
            <person name="Pecoraro L."/>
            <person name="Huang H.X."/>
            <person name="Xiao X.J."/>
            <person name="Lin M."/>
            <person name="Wu X.Y."/>
            <person name="Wu W.L."/>
            <person name="Chen Y.Y."/>
            <person name="Chang S.B."/>
            <person name="Sakamoto S."/>
            <person name="Ohme-Takagi M."/>
            <person name="Yagi M."/>
            <person name="Zeng S.J."/>
            <person name="Shen C.Y."/>
            <person name="Yeh C.M."/>
            <person name="Luo Y.B."/>
            <person name="Tsai W.C."/>
            <person name="Van de Peer Y."/>
            <person name="Liu Z.J."/>
        </authorList>
    </citation>
    <scope>NUCLEOTIDE SEQUENCE [LARGE SCALE GENOMIC DNA]</scope>
    <source>
        <strain evidence="3">cv. Shenzhen</strain>
        <tissue evidence="2">Stem</tissue>
    </source>
</reference>
<accession>A0A2I0A928</accession>
<name>A0A2I0A928_9ASPA</name>
<dbReference type="Proteomes" id="UP000236161">
    <property type="component" value="Unassembled WGS sequence"/>
</dbReference>
<dbReference type="InterPro" id="IPR025312">
    <property type="entry name" value="DUF4216"/>
</dbReference>
<dbReference type="Pfam" id="PF13952">
    <property type="entry name" value="DUF4216"/>
    <property type="match status" value="1"/>
</dbReference>
<dbReference type="EMBL" id="KZ452009">
    <property type="protein sequence ID" value="PKA52046.1"/>
    <property type="molecule type" value="Genomic_DNA"/>
</dbReference>
<evidence type="ECO:0000313" key="2">
    <source>
        <dbReference type="EMBL" id="PKA52046.1"/>
    </source>
</evidence>